<sequence>MLKRILVLDDNQDILDIVKEALLYDNFEVKISSDSRNFMAMIDNYRPDLVILDYKLNGPKGDDICRQIKTHHLFNNIPVIICSAYLNSDEFADCGCDATIAKPFGLAELLDKVNGLVCL</sequence>
<dbReference type="Gene3D" id="3.40.50.2300">
    <property type="match status" value="1"/>
</dbReference>
<evidence type="ECO:0000256" key="1">
    <source>
        <dbReference type="ARBA" id="ARBA00022553"/>
    </source>
</evidence>
<dbReference type="SMART" id="SM00448">
    <property type="entry name" value="REC"/>
    <property type="match status" value="1"/>
</dbReference>
<evidence type="ECO:0000313" key="5">
    <source>
        <dbReference type="Proteomes" id="UP000539265"/>
    </source>
</evidence>
<dbReference type="PANTHER" id="PTHR44591:SF3">
    <property type="entry name" value="RESPONSE REGULATORY DOMAIN-CONTAINING PROTEIN"/>
    <property type="match status" value="1"/>
</dbReference>
<accession>A0A839SEE3</accession>
<dbReference type="GO" id="GO:0003677">
    <property type="term" value="F:DNA binding"/>
    <property type="evidence" value="ECO:0007669"/>
    <property type="project" value="UniProtKB-KW"/>
</dbReference>
<dbReference type="AlphaFoldDB" id="A0A839SEE3"/>
<name>A0A839SEE3_9SPHI</name>
<keyword evidence="4" id="KW-0238">DNA-binding</keyword>
<dbReference type="OrthoDB" id="795853at2"/>
<dbReference type="GO" id="GO:0000160">
    <property type="term" value="P:phosphorelay signal transduction system"/>
    <property type="evidence" value="ECO:0007669"/>
    <property type="project" value="InterPro"/>
</dbReference>
<keyword evidence="5" id="KW-1185">Reference proteome</keyword>
<feature type="modified residue" description="4-aspartylphosphate" evidence="2">
    <location>
        <position position="53"/>
    </location>
</feature>
<organism evidence="4 5">
    <name type="scientific">Mucilaginibacter gotjawali</name>
    <dbReference type="NCBI Taxonomy" id="1550579"/>
    <lineage>
        <taxon>Bacteria</taxon>
        <taxon>Pseudomonadati</taxon>
        <taxon>Bacteroidota</taxon>
        <taxon>Sphingobacteriia</taxon>
        <taxon>Sphingobacteriales</taxon>
        <taxon>Sphingobacteriaceae</taxon>
        <taxon>Mucilaginibacter</taxon>
    </lineage>
</organism>
<dbReference type="InterPro" id="IPR050595">
    <property type="entry name" value="Bact_response_regulator"/>
</dbReference>
<comment type="caution">
    <text evidence="4">The sequence shown here is derived from an EMBL/GenBank/DDBJ whole genome shotgun (WGS) entry which is preliminary data.</text>
</comment>
<dbReference type="RefSeq" id="WP_096350333.1">
    <property type="nucleotide sequence ID" value="NZ_AP017313.1"/>
</dbReference>
<keyword evidence="1 2" id="KW-0597">Phosphoprotein</keyword>
<dbReference type="Proteomes" id="UP000539265">
    <property type="component" value="Unassembled WGS sequence"/>
</dbReference>
<protein>
    <submittedName>
        <fullName evidence="4">DNA-binding response OmpR family regulator</fullName>
    </submittedName>
</protein>
<dbReference type="InterPro" id="IPR011006">
    <property type="entry name" value="CheY-like_superfamily"/>
</dbReference>
<dbReference type="Pfam" id="PF00072">
    <property type="entry name" value="Response_reg"/>
    <property type="match status" value="1"/>
</dbReference>
<dbReference type="PROSITE" id="PS50110">
    <property type="entry name" value="RESPONSE_REGULATORY"/>
    <property type="match status" value="1"/>
</dbReference>
<evidence type="ECO:0000256" key="2">
    <source>
        <dbReference type="PROSITE-ProRule" id="PRU00169"/>
    </source>
</evidence>
<evidence type="ECO:0000259" key="3">
    <source>
        <dbReference type="PROSITE" id="PS50110"/>
    </source>
</evidence>
<reference evidence="4" key="1">
    <citation type="submission" date="2020-08" db="EMBL/GenBank/DDBJ databases">
        <title>Genomic Encyclopedia of Type Strains, Phase III (KMG-III): the genomes of soil and plant-associated and newly described type strains.</title>
        <authorList>
            <person name="Whitman W."/>
        </authorList>
    </citation>
    <scope>NUCLEOTIDE SEQUENCE [LARGE SCALE GENOMIC DNA]</scope>
    <source>
        <strain evidence="4">CECT 8628</strain>
    </source>
</reference>
<evidence type="ECO:0000313" key="4">
    <source>
        <dbReference type="EMBL" id="MBB3055663.1"/>
    </source>
</evidence>
<dbReference type="PANTHER" id="PTHR44591">
    <property type="entry name" value="STRESS RESPONSE REGULATOR PROTEIN 1"/>
    <property type="match status" value="1"/>
</dbReference>
<dbReference type="EMBL" id="JACHWX010000004">
    <property type="protein sequence ID" value="MBB3055663.1"/>
    <property type="molecule type" value="Genomic_DNA"/>
</dbReference>
<dbReference type="SUPFAM" id="SSF52172">
    <property type="entry name" value="CheY-like"/>
    <property type="match status" value="1"/>
</dbReference>
<feature type="domain" description="Response regulatory" evidence="3">
    <location>
        <begin position="4"/>
        <end position="117"/>
    </location>
</feature>
<dbReference type="InterPro" id="IPR001789">
    <property type="entry name" value="Sig_transdc_resp-reg_receiver"/>
</dbReference>
<gene>
    <name evidence="4" type="ORF">FHS11_002081</name>
</gene>
<proteinExistence type="predicted"/>